<dbReference type="PANTHER" id="PTHR43092:SF2">
    <property type="entry name" value="HERCYNYLCYSTEINE SULFOXIDE LYASE"/>
    <property type="match status" value="1"/>
</dbReference>
<dbReference type="PANTHER" id="PTHR43092">
    <property type="entry name" value="L-CYSTEINE DESULFHYDRASE"/>
    <property type="match status" value="1"/>
</dbReference>
<evidence type="ECO:0000313" key="3">
    <source>
        <dbReference type="Proteomes" id="UP000614469"/>
    </source>
</evidence>
<sequence length="97" mass="11348">MKKHFLLDPEITFLNHGSFCACPKPVFDVYQAWQRELERQPVEFLGRRVTSLMAAAREKLAIYLNTNAGYFPEPDHQRNSVFLHVADIYIGACYKWQ</sequence>
<organism evidence="2 3">
    <name type="scientific">Candidatus Desulfolinea nitratireducens</name>
    <dbReference type="NCBI Taxonomy" id="2841698"/>
    <lineage>
        <taxon>Bacteria</taxon>
        <taxon>Bacillati</taxon>
        <taxon>Chloroflexota</taxon>
        <taxon>Anaerolineae</taxon>
        <taxon>Anaerolineales</taxon>
        <taxon>Anaerolineales incertae sedis</taxon>
        <taxon>Candidatus Desulfolinea</taxon>
    </lineage>
</organism>
<dbReference type="AlphaFoldDB" id="A0A8J6TIZ1"/>
<reference evidence="2 3" key="1">
    <citation type="submission" date="2020-08" db="EMBL/GenBank/DDBJ databases">
        <title>Bridging the membrane lipid divide: bacteria of the FCB group superphylum have the potential to synthesize archaeal ether lipids.</title>
        <authorList>
            <person name="Villanueva L."/>
            <person name="Von Meijenfeldt F.A.B."/>
            <person name="Westbye A.B."/>
            <person name="Yadav S."/>
            <person name="Hopmans E.C."/>
            <person name="Dutilh B.E."/>
            <person name="Sinninghe Damste J.S."/>
        </authorList>
    </citation>
    <scope>NUCLEOTIDE SEQUENCE [LARGE SCALE GENOMIC DNA]</scope>
    <source>
        <strain evidence="2">NIOZ-UU36</strain>
    </source>
</reference>
<protein>
    <submittedName>
        <fullName evidence="2">Uncharacterized protein</fullName>
    </submittedName>
</protein>
<name>A0A8J6TIZ1_9CHLR</name>
<dbReference type="SUPFAM" id="SSF53383">
    <property type="entry name" value="PLP-dependent transferases"/>
    <property type="match status" value="1"/>
</dbReference>
<evidence type="ECO:0000256" key="1">
    <source>
        <dbReference type="ARBA" id="ARBA00022898"/>
    </source>
</evidence>
<dbReference type="PROSITE" id="PS51257">
    <property type="entry name" value="PROKAR_LIPOPROTEIN"/>
    <property type="match status" value="1"/>
</dbReference>
<dbReference type="InterPro" id="IPR015424">
    <property type="entry name" value="PyrdxlP-dep_Trfase"/>
</dbReference>
<comment type="caution">
    <text evidence="2">The sequence shown here is derived from an EMBL/GenBank/DDBJ whole genome shotgun (WGS) entry which is preliminary data.</text>
</comment>
<keyword evidence="1" id="KW-0663">Pyridoxal phosphate</keyword>
<evidence type="ECO:0000313" key="2">
    <source>
        <dbReference type="EMBL" id="MBC8334872.1"/>
    </source>
</evidence>
<dbReference type="Proteomes" id="UP000614469">
    <property type="component" value="Unassembled WGS sequence"/>
</dbReference>
<accession>A0A8J6TIZ1</accession>
<proteinExistence type="predicted"/>
<gene>
    <name evidence="2" type="ORF">H8E29_06390</name>
</gene>
<dbReference type="EMBL" id="JACNJN010000082">
    <property type="protein sequence ID" value="MBC8334872.1"/>
    <property type="molecule type" value="Genomic_DNA"/>
</dbReference>